<protein>
    <submittedName>
        <fullName evidence="2">Glycoside hydrolase family 16 protein</fullName>
    </submittedName>
</protein>
<dbReference type="GO" id="GO:0009251">
    <property type="term" value="P:glucan catabolic process"/>
    <property type="evidence" value="ECO:0007669"/>
    <property type="project" value="TreeGrafter"/>
</dbReference>
<keyword evidence="2" id="KW-0378">Hydrolase</keyword>
<name>A0A0C3DZM5_OIDMZ</name>
<dbReference type="PROSITE" id="PS51762">
    <property type="entry name" value="GH16_2"/>
    <property type="match status" value="1"/>
</dbReference>
<organism evidence="2 3">
    <name type="scientific">Oidiodendron maius (strain Zn)</name>
    <dbReference type="NCBI Taxonomy" id="913774"/>
    <lineage>
        <taxon>Eukaryota</taxon>
        <taxon>Fungi</taxon>
        <taxon>Dikarya</taxon>
        <taxon>Ascomycota</taxon>
        <taxon>Pezizomycotina</taxon>
        <taxon>Leotiomycetes</taxon>
        <taxon>Leotiomycetes incertae sedis</taxon>
        <taxon>Myxotrichaceae</taxon>
        <taxon>Oidiodendron</taxon>
    </lineage>
</organism>
<feature type="non-terminal residue" evidence="2">
    <location>
        <position position="1"/>
    </location>
</feature>
<dbReference type="STRING" id="913774.A0A0C3DZM5"/>
<gene>
    <name evidence="2" type="ORF">OIDMADRAFT_108989</name>
</gene>
<sequence>DPTNGFVDYISQADAQSLGMTKIISNQVYLGVDNSTVLPCSTSGCAGRKSIWLESQDSFLHGLLIGDFAHMPGSDCGLWPAFWTIRNGDGPYGEIDILEGFSDISTAYTTLHTDPSSTCTFSPPADQETGASNQGSTNCAGDIGCSVIGEDGSYGTSFNENGGGVYAMEWTSDLINIYFFPRNAIPADIRSGNPDPSGWGLPTANFESQYGNCDIDANFPPQTIYFDTDFCGAEAGGQAWSAWTDCSTKTGYSTCEAYVAGVPGAFDDAYWLVNSVKIYQ</sequence>
<keyword evidence="3" id="KW-1185">Reference proteome</keyword>
<evidence type="ECO:0000259" key="1">
    <source>
        <dbReference type="PROSITE" id="PS51762"/>
    </source>
</evidence>
<dbReference type="Gene3D" id="2.60.120.200">
    <property type="match status" value="1"/>
</dbReference>
<dbReference type="HOGENOM" id="CLU_016972_0_0_1"/>
<reference evidence="2 3" key="1">
    <citation type="submission" date="2014-04" db="EMBL/GenBank/DDBJ databases">
        <authorList>
            <consortium name="DOE Joint Genome Institute"/>
            <person name="Kuo A."/>
            <person name="Martino E."/>
            <person name="Perotto S."/>
            <person name="Kohler A."/>
            <person name="Nagy L.G."/>
            <person name="Floudas D."/>
            <person name="Copeland A."/>
            <person name="Barry K.W."/>
            <person name="Cichocki N."/>
            <person name="Veneault-Fourrey C."/>
            <person name="LaButti K."/>
            <person name="Lindquist E.A."/>
            <person name="Lipzen A."/>
            <person name="Lundell T."/>
            <person name="Morin E."/>
            <person name="Murat C."/>
            <person name="Sun H."/>
            <person name="Tunlid A."/>
            <person name="Henrissat B."/>
            <person name="Grigoriev I.V."/>
            <person name="Hibbett D.S."/>
            <person name="Martin F."/>
            <person name="Nordberg H.P."/>
            <person name="Cantor M.N."/>
            <person name="Hua S.X."/>
        </authorList>
    </citation>
    <scope>NUCLEOTIDE SEQUENCE [LARGE SCALE GENOMIC DNA]</scope>
    <source>
        <strain evidence="2 3">Zn</strain>
    </source>
</reference>
<accession>A0A0C3DZM5</accession>
<proteinExistence type="predicted"/>
<dbReference type="EMBL" id="KN832870">
    <property type="protein sequence ID" value="KIN07528.1"/>
    <property type="molecule type" value="Genomic_DNA"/>
</dbReference>
<evidence type="ECO:0000313" key="3">
    <source>
        <dbReference type="Proteomes" id="UP000054321"/>
    </source>
</evidence>
<dbReference type="GO" id="GO:0004553">
    <property type="term" value="F:hydrolase activity, hydrolyzing O-glycosyl compounds"/>
    <property type="evidence" value="ECO:0007669"/>
    <property type="project" value="InterPro"/>
</dbReference>
<dbReference type="Pfam" id="PF26113">
    <property type="entry name" value="GH16_XgeA"/>
    <property type="match status" value="1"/>
</dbReference>
<dbReference type="OrthoDB" id="192832at2759"/>
<dbReference type="InterPro" id="IPR000757">
    <property type="entry name" value="Beta-glucanase-like"/>
</dbReference>
<dbReference type="InParanoid" id="A0A0C3DZM5"/>
<reference evidence="3" key="2">
    <citation type="submission" date="2015-01" db="EMBL/GenBank/DDBJ databases">
        <title>Evolutionary Origins and Diversification of the Mycorrhizal Mutualists.</title>
        <authorList>
            <consortium name="DOE Joint Genome Institute"/>
            <consortium name="Mycorrhizal Genomics Consortium"/>
            <person name="Kohler A."/>
            <person name="Kuo A."/>
            <person name="Nagy L.G."/>
            <person name="Floudas D."/>
            <person name="Copeland A."/>
            <person name="Barry K.W."/>
            <person name="Cichocki N."/>
            <person name="Veneault-Fourrey C."/>
            <person name="LaButti K."/>
            <person name="Lindquist E.A."/>
            <person name="Lipzen A."/>
            <person name="Lundell T."/>
            <person name="Morin E."/>
            <person name="Murat C."/>
            <person name="Riley R."/>
            <person name="Ohm R."/>
            <person name="Sun H."/>
            <person name="Tunlid A."/>
            <person name="Henrissat B."/>
            <person name="Grigoriev I.V."/>
            <person name="Hibbett D.S."/>
            <person name="Martin F."/>
        </authorList>
    </citation>
    <scope>NUCLEOTIDE SEQUENCE [LARGE SCALE GENOMIC DNA]</scope>
    <source>
        <strain evidence="3">Zn</strain>
    </source>
</reference>
<dbReference type="InterPro" id="IPR050546">
    <property type="entry name" value="Glycosyl_Hydrlase_16"/>
</dbReference>
<dbReference type="SUPFAM" id="SSF49899">
    <property type="entry name" value="Concanavalin A-like lectins/glucanases"/>
    <property type="match status" value="1"/>
</dbReference>
<dbReference type="AlphaFoldDB" id="A0A0C3DZM5"/>
<evidence type="ECO:0000313" key="2">
    <source>
        <dbReference type="EMBL" id="KIN07528.1"/>
    </source>
</evidence>
<dbReference type="PANTHER" id="PTHR10963">
    <property type="entry name" value="GLYCOSYL HYDROLASE-RELATED"/>
    <property type="match status" value="1"/>
</dbReference>
<dbReference type="Proteomes" id="UP000054321">
    <property type="component" value="Unassembled WGS sequence"/>
</dbReference>
<dbReference type="InterPro" id="IPR013320">
    <property type="entry name" value="ConA-like_dom_sf"/>
</dbReference>
<dbReference type="PANTHER" id="PTHR10963:SF24">
    <property type="entry name" value="GLYCOSIDASE C21B10.07-RELATED"/>
    <property type="match status" value="1"/>
</dbReference>
<feature type="domain" description="GH16" evidence="1">
    <location>
        <begin position="1"/>
        <end position="280"/>
    </location>
</feature>